<accession>A0A6A5CB69</accession>
<keyword evidence="2" id="KW-0812">Transmembrane</keyword>
<dbReference type="GO" id="GO:0009190">
    <property type="term" value="P:cyclic nucleotide biosynthetic process"/>
    <property type="evidence" value="ECO:0007669"/>
    <property type="project" value="InterPro"/>
</dbReference>
<keyword evidence="2" id="KW-0472">Membrane</keyword>
<feature type="transmembrane region" description="Helical" evidence="2">
    <location>
        <begin position="1007"/>
        <end position="1031"/>
    </location>
</feature>
<feature type="compositionally biased region" description="Basic and acidic residues" evidence="1">
    <location>
        <begin position="185"/>
        <end position="197"/>
    </location>
</feature>
<dbReference type="OrthoDB" id="60033at2759"/>
<dbReference type="InterPro" id="IPR001054">
    <property type="entry name" value="A/G_cyclase"/>
</dbReference>
<dbReference type="OMA" id="GECFIGN"/>
<dbReference type="VEuPathDB" id="AmoebaDB:FDP41_010857"/>
<name>A0A6A5CB69_NAEFO</name>
<dbReference type="Pfam" id="PF00211">
    <property type="entry name" value="Guanylate_cyc"/>
    <property type="match status" value="1"/>
</dbReference>
<feature type="transmembrane region" description="Helical" evidence="2">
    <location>
        <begin position="618"/>
        <end position="643"/>
    </location>
</feature>
<feature type="domain" description="Guanylate cyclase" evidence="3">
    <location>
        <begin position="1111"/>
        <end position="1255"/>
    </location>
</feature>
<dbReference type="CDD" id="cd07302">
    <property type="entry name" value="CHD"/>
    <property type="match status" value="1"/>
</dbReference>
<evidence type="ECO:0000256" key="1">
    <source>
        <dbReference type="SAM" id="MobiDB-lite"/>
    </source>
</evidence>
<dbReference type="PANTHER" id="PTHR43081">
    <property type="entry name" value="ADENYLATE CYCLASE, TERMINAL-DIFFERENTIATION SPECIFIC-RELATED"/>
    <property type="match status" value="1"/>
</dbReference>
<feature type="region of interest" description="Disordered" evidence="1">
    <location>
        <begin position="174"/>
        <end position="215"/>
    </location>
</feature>
<feature type="region of interest" description="Disordered" evidence="1">
    <location>
        <begin position="1"/>
        <end position="82"/>
    </location>
</feature>
<feature type="region of interest" description="Disordered" evidence="1">
    <location>
        <begin position="544"/>
        <end position="564"/>
    </location>
</feature>
<dbReference type="GO" id="GO:0035556">
    <property type="term" value="P:intracellular signal transduction"/>
    <property type="evidence" value="ECO:0007669"/>
    <property type="project" value="InterPro"/>
</dbReference>
<keyword evidence="2" id="KW-1133">Transmembrane helix</keyword>
<feature type="compositionally biased region" description="Pro residues" evidence="1">
    <location>
        <begin position="420"/>
        <end position="430"/>
    </location>
</feature>
<reference evidence="4 5" key="1">
    <citation type="journal article" date="2019" name="Sci. Rep.">
        <title>Nanopore sequencing improves the draft genome of the human pathogenic amoeba Naegleria fowleri.</title>
        <authorList>
            <person name="Liechti N."/>
            <person name="Schurch N."/>
            <person name="Bruggmann R."/>
            <person name="Wittwer M."/>
        </authorList>
    </citation>
    <scope>NUCLEOTIDE SEQUENCE [LARGE SCALE GENOMIC DNA]</scope>
    <source>
        <strain evidence="4 5">ATCC 30894</strain>
    </source>
</reference>
<dbReference type="RefSeq" id="XP_044567591.1">
    <property type="nucleotide sequence ID" value="XM_044701200.1"/>
</dbReference>
<evidence type="ECO:0000259" key="3">
    <source>
        <dbReference type="PROSITE" id="PS50125"/>
    </source>
</evidence>
<dbReference type="SMART" id="SM00044">
    <property type="entry name" value="CYCc"/>
    <property type="match status" value="1"/>
</dbReference>
<keyword evidence="5" id="KW-1185">Reference proteome</keyword>
<protein>
    <recommendedName>
        <fullName evidence="3">Guanylate cyclase domain-containing protein</fullName>
    </recommendedName>
</protein>
<comment type="caution">
    <text evidence="4">The sequence shown here is derived from an EMBL/GenBank/DDBJ whole genome shotgun (WGS) entry which is preliminary data.</text>
</comment>
<dbReference type="PANTHER" id="PTHR43081:SF1">
    <property type="entry name" value="ADENYLATE CYCLASE, TERMINAL-DIFFERENTIATION SPECIFIC"/>
    <property type="match status" value="1"/>
</dbReference>
<dbReference type="VEuPathDB" id="AmoebaDB:NfTy_015240"/>
<dbReference type="GeneID" id="68118072"/>
<dbReference type="Gene3D" id="3.30.70.1230">
    <property type="entry name" value="Nucleotide cyclase"/>
    <property type="match status" value="1"/>
</dbReference>
<feature type="region of interest" description="Disordered" evidence="1">
    <location>
        <begin position="301"/>
        <end position="340"/>
    </location>
</feature>
<feature type="compositionally biased region" description="Low complexity" evidence="1">
    <location>
        <begin position="12"/>
        <end position="27"/>
    </location>
</feature>
<sequence>MKQSKSNHHLRQQQQHHNNHNNNSNPNLDKKNRPTTGRMSNNQSGSSPKNQRNNKPTTFSKTTTCRDGPITNNTCLEGQPEKNDPILLPAVITTTTSTTTTITTVDEHSSSVPLSLSEWMDTSITPQTSSYKNEENSININEVIMNDGDQVEKGFLEQESATTTSEAMAITNSPFMNNASSSLDSNHDDNNNEKRISEVSSSTTDSRKSRASSCMKNHSRSIYEMFVNGELGDDLQDDGDDRFKANSNRRKQLATSWQTLTQPTSNVTIRLDPKLIEQQIERKQQALEQVDLTKMSLSENGHEYKFPNTSNKKNTLTPSITTTTTSSGATTTTTLTRKRSTTDPVHLLTTAMPLRSNSNSCNSSISNTSHGQSAITVETSSSPEVIIHPMVSMSPLNSPTDEEGTKPLCLSSNNSEIIHSPPPPSTPPTISPSSSSDTNTINTINTATAAAETCKTLQERIHSEQQTSCNDQKNRTLKDDLVLDGLPSAYNIVTKKPRRIPSTSSKRKLGYTTTTTTTNRPNSLSLTFNTVSNLNASINNYTTTKNTRMNNTHSTINNTNNNTKEPTVRMRSIHRNSVVSNKSVTTEPYSEFENFLTPQSGEFHNKCFMFDLFCSVKVVLCILFIATIAMSGLIIWLSSYLMLEFQVIPVMATSSNEDITSLLKYSWTSLIHFAPYILTNTRSVMTGLHGNLTIKEVISNSNNNHLNIQRKLFAQMLSRSMMFNQIFAVDLSGSYVGVVMDLSSGMQSFIMFNNTNNRSIYFSRMQDGNLIPGTEMEITNFEDPTSNSTFLMMNHSLQKLVELDLQRLENGLAPLETSVWSSIYYIKSSGEYSISCIIPYYSGKVYSGFISLSFSIRTLSDQLKTQTQLDKGHRAFIIRKDGVVLGSSHGLSTSTADTGSLHDEDDHHVQDSVVSSITQQLFKLYGTYDPMYQSKVLNVSHLPRSMFLRDLTTGSGHYVTVESLSDDDGGSGDPHSISTSHYSSLDWIIIHSTPKDIVSTYLGLSNVIILIVTLVLIVISSGVSLLVSALISRPLGSLKRRVDRMAQLNFKTKDESVPVMTFSEVRSIITSVNNMGKGLRSFSKYVPSEIVASIVQSNQPAALGVQWKVITLYFSDIASFTNMTEKMSPDLLVELMCDFFTHQTDIIMSTKGTIDKFIGDSIMAFWNDPIPIRDHELAAVESAYLCQQALVPFNNRWREKLCSQKNRYNVDYSNFTLKVRIGLHTGECFIGNIGSVDRMNYTCIGDAVNTSSRLESLNSMYGTSIMISENVYAKVHRKFLCKWVDVVCVKGKAIPINIYSVIEKKEHASSEAIKMCAAYQALREMFLNLRFEEAIEFIETNEDILSYMSESKEKASYQLIKKKCMERMDLDLPESEEDLFWIATKLNEK</sequence>
<dbReference type="EMBL" id="VFQX01000007">
    <property type="protein sequence ID" value="KAF0982878.1"/>
    <property type="molecule type" value="Genomic_DNA"/>
</dbReference>
<feature type="compositionally biased region" description="Low complexity" evidence="1">
    <location>
        <begin position="315"/>
        <end position="335"/>
    </location>
</feature>
<evidence type="ECO:0000313" key="4">
    <source>
        <dbReference type="EMBL" id="KAF0982878.1"/>
    </source>
</evidence>
<feature type="region of interest" description="Disordered" evidence="1">
    <location>
        <begin position="499"/>
        <end position="521"/>
    </location>
</feature>
<evidence type="ECO:0000256" key="2">
    <source>
        <dbReference type="SAM" id="Phobius"/>
    </source>
</evidence>
<gene>
    <name evidence="4" type="ORF">FDP41_010857</name>
</gene>
<dbReference type="InterPro" id="IPR029787">
    <property type="entry name" value="Nucleotide_cyclase"/>
</dbReference>
<feature type="compositionally biased region" description="Basic residues" evidence="1">
    <location>
        <begin position="1"/>
        <end position="11"/>
    </location>
</feature>
<feature type="region of interest" description="Disordered" evidence="1">
    <location>
        <begin position="396"/>
        <end position="439"/>
    </location>
</feature>
<dbReference type="SUPFAM" id="SSF55073">
    <property type="entry name" value="Nucleotide cyclase"/>
    <property type="match status" value="1"/>
</dbReference>
<dbReference type="VEuPathDB" id="AmoebaDB:NF0025070"/>
<dbReference type="Gene3D" id="6.10.340.10">
    <property type="match status" value="1"/>
</dbReference>
<feature type="compositionally biased region" description="Polar residues" evidence="1">
    <location>
        <begin position="34"/>
        <end position="76"/>
    </location>
</feature>
<proteinExistence type="predicted"/>
<feature type="compositionally biased region" description="Basic residues" evidence="1">
    <location>
        <begin position="499"/>
        <end position="509"/>
    </location>
</feature>
<evidence type="ECO:0000313" key="5">
    <source>
        <dbReference type="Proteomes" id="UP000444721"/>
    </source>
</evidence>
<organism evidence="4 5">
    <name type="scientific">Naegleria fowleri</name>
    <name type="common">Brain eating amoeba</name>
    <dbReference type="NCBI Taxonomy" id="5763"/>
    <lineage>
        <taxon>Eukaryota</taxon>
        <taxon>Discoba</taxon>
        <taxon>Heterolobosea</taxon>
        <taxon>Tetramitia</taxon>
        <taxon>Eutetramitia</taxon>
        <taxon>Vahlkampfiidae</taxon>
        <taxon>Naegleria</taxon>
    </lineage>
</organism>
<dbReference type="InterPro" id="IPR050697">
    <property type="entry name" value="Adenylyl/Guanylyl_Cyclase_3/4"/>
</dbReference>
<dbReference type="VEuPathDB" id="AmoebaDB:NF0025080"/>
<dbReference type="PROSITE" id="PS50125">
    <property type="entry name" value="GUANYLATE_CYCLASE_2"/>
    <property type="match status" value="1"/>
</dbReference>
<dbReference type="Proteomes" id="UP000444721">
    <property type="component" value="Unassembled WGS sequence"/>
</dbReference>
<feature type="compositionally biased region" description="Low complexity" evidence="1">
    <location>
        <begin position="550"/>
        <end position="563"/>
    </location>
</feature>